<feature type="transmembrane region" description="Helical" evidence="6">
    <location>
        <begin position="237"/>
        <end position="264"/>
    </location>
</feature>
<evidence type="ECO:0000256" key="5">
    <source>
        <dbReference type="ARBA" id="ARBA00023136"/>
    </source>
</evidence>
<evidence type="ECO:0000313" key="8">
    <source>
        <dbReference type="EMBL" id="MBC5996869.1"/>
    </source>
</evidence>
<keyword evidence="2" id="KW-1003">Cell membrane</keyword>
<evidence type="ECO:0000256" key="2">
    <source>
        <dbReference type="ARBA" id="ARBA00022475"/>
    </source>
</evidence>
<feature type="transmembrane region" description="Helical" evidence="6">
    <location>
        <begin position="58"/>
        <end position="77"/>
    </location>
</feature>
<keyword evidence="5 6" id="KW-0472">Membrane</keyword>
<dbReference type="PANTHER" id="PTHR46795">
    <property type="entry name" value="ABC TRANSPORTER PERMEASE-RELATED-RELATED"/>
    <property type="match status" value="1"/>
</dbReference>
<comment type="subcellular location">
    <subcellularLocation>
        <location evidence="1">Cell membrane</location>
        <topology evidence="1">Multi-pass membrane protein</topology>
    </subcellularLocation>
</comment>
<evidence type="ECO:0000259" key="7">
    <source>
        <dbReference type="Pfam" id="PF02687"/>
    </source>
</evidence>
<keyword evidence="3 6" id="KW-0812">Transmembrane</keyword>
<proteinExistence type="predicted"/>
<feature type="domain" description="ABC3 transporter permease C-terminal" evidence="7">
    <location>
        <begin position="64"/>
        <end position="180"/>
    </location>
</feature>
<evidence type="ECO:0000256" key="1">
    <source>
        <dbReference type="ARBA" id="ARBA00004651"/>
    </source>
</evidence>
<evidence type="ECO:0000313" key="9">
    <source>
        <dbReference type="Proteomes" id="UP000609849"/>
    </source>
</evidence>
<feature type="transmembrane region" description="Helical" evidence="6">
    <location>
        <begin position="611"/>
        <end position="637"/>
    </location>
</feature>
<evidence type="ECO:0000256" key="6">
    <source>
        <dbReference type="SAM" id="Phobius"/>
    </source>
</evidence>
<accession>A0ABR7JPP2</accession>
<feature type="transmembrane region" description="Helical" evidence="6">
    <location>
        <begin position="649"/>
        <end position="671"/>
    </location>
</feature>
<feature type="transmembrane region" description="Helical" evidence="6">
    <location>
        <begin position="559"/>
        <end position="581"/>
    </location>
</feature>
<dbReference type="Pfam" id="PF02687">
    <property type="entry name" value="FtsX"/>
    <property type="match status" value="1"/>
</dbReference>
<dbReference type="EMBL" id="JACRWE010000003">
    <property type="protein sequence ID" value="MBC5996869.1"/>
    <property type="molecule type" value="Genomic_DNA"/>
</dbReference>
<name>A0ABR7JPP2_9FIRM</name>
<sequence length="684" mass="78815">MYAKLAKSNAKKSIKDYLIYFITITICVSLFYAITSLSSSSYEFITEESYNFRTLQLILKYSTYVITAILILLIAYVNKYMIRRRQREFATYILLGSEQKSIAFMFFIETLVIGTLAIIAGIFVGTLFSQVITVLVLVSVNQEVVFTLRLYMDTVAITFIFFISMFCIIGLYNISVLNKIKLIDMLNASKQVEFQFRRSGKVYGVIFALSILLYMVCGYCTFELINAEIDYSIKSLTYIGVSLVSFIIGTFALFYSISYILIYLKDKCINFKYEGTNLFLIGSIVSKIKTAPILMATISMTFLGAMISFIMTLAMAQWSLGYLDMRVPYDIDIRNDYSYNFDMEDIPKLDYGEVVQYLNDEGYGVKSYCQVEKYFIDKDEFYTGDRNSSPMLAISLSDFNKLRTMLGYEKINLKENEFTTQWHSVANDTDISNFLAKNKHLNVNGKIFNITKDSHYKESIGEGIYDFYSYNIIILPDKVCKDLTLAETNFLANLNNEMSYEDAANFEYEYIEKWFKENNRELIEKYSKEFDITSSIIDGRVKSSETNDILNMTLAMRILGVYLCIVLLTISFTVLALGQLADSIEHKDRFNVLRKLGVEEKYINKIVLKQISIYFVVPVAIALVGVGIFIYNYYLMYQEVITTFIGGKLFILSIVTGIILTICVYVCYFVGTYYTFKRNIKEFI</sequence>
<feature type="transmembrane region" description="Helical" evidence="6">
    <location>
        <begin position="150"/>
        <end position="172"/>
    </location>
</feature>
<dbReference type="RefSeq" id="WP_153971802.1">
    <property type="nucleotide sequence ID" value="NZ_JACRWE010000003.1"/>
</dbReference>
<reference evidence="8 9" key="1">
    <citation type="submission" date="2020-08" db="EMBL/GenBank/DDBJ databases">
        <authorList>
            <person name="Liu C."/>
            <person name="Sun Q."/>
        </authorList>
    </citation>
    <scope>NUCLEOTIDE SEQUENCE [LARGE SCALE GENOMIC DNA]</scope>
    <source>
        <strain evidence="8 9">NSJ-18</strain>
    </source>
</reference>
<evidence type="ECO:0000256" key="4">
    <source>
        <dbReference type="ARBA" id="ARBA00022989"/>
    </source>
</evidence>
<comment type="caution">
    <text evidence="8">The sequence shown here is derived from an EMBL/GenBank/DDBJ whole genome shotgun (WGS) entry which is preliminary data.</text>
</comment>
<dbReference type="InterPro" id="IPR052536">
    <property type="entry name" value="ABC-4_Integral_Memb_Prot"/>
</dbReference>
<gene>
    <name evidence="8" type="ORF">H8923_08860</name>
</gene>
<feature type="transmembrane region" description="Helical" evidence="6">
    <location>
        <begin position="202"/>
        <end position="225"/>
    </location>
</feature>
<feature type="transmembrane region" description="Helical" evidence="6">
    <location>
        <begin position="293"/>
        <end position="316"/>
    </location>
</feature>
<dbReference type="InterPro" id="IPR003838">
    <property type="entry name" value="ABC3_permease_C"/>
</dbReference>
<protein>
    <submittedName>
        <fullName evidence="8">ABC transporter permease</fullName>
    </submittedName>
</protein>
<evidence type="ECO:0000256" key="3">
    <source>
        <dbReference type="ARBA" id="ARBA00022692"/>
    </source>
</evidence>
<keyword evidence="4 6" id="KW-1133">Transmembrane helix</keyword>
<feature type="transmembrane region" description="Helical" evidence="6">
    <location>
        <begin position="17"/>
        <end position="38"/>
    </location>
</feature>
<dbReference type="Proteomes" id="UP000609849">
    <property type="component" value="Unassembled WGS sequence"/>
</dbReference>
<dbReference type="PANTHER" id="PTHR46795:SF3">
    <property type="entry name" value="ABC TRANSPORTER PERMEASE"/>
    <property type="match status" value="1"/>
</dbReference>
<keyword evidence="9" id="KW-1185">Reference proteome</keyword>
<organism evidence="8 9">
    <name type="scientific">Romboutsia faecis</name>
    <dbReference type="NCBI Taxonomy" id="2764597"/>
    <lineage>
        <taxon>Bacteria</taxon>
        <taxon>Bacillati</taxon>
        <taxon>Bacillota</taxon>
        <taxon>Clostridia</taxon>
        <taxon>Peptostreptococcales</taxon>
        <taxon>Peptostreptococcaceae</taxon>
        <taxon>Romboutsia</taxon>
    </lineage>
</organism>